<proteinExistence type="predicted"/>
<sequence>MKKKFTTNGIVKKIIPATAALGILFSVAPIGENKASAGIGAVVDIGITVLGAVANTYEALGISPG</sequence>
<evidence type="ECO:0000313" key="1">
    <source>
        <dbReference type="EMBL" id="PEN91992.1"/>
    </source>
</evidence>
<dbReference type="Proteomes" id="UP000220078">
    <property type="component" value="Unassembled WGS sequence"/>
</dbReference>
<organism evidence="1 2">
    <name type="scientific">Bacillus toyonensis</name>
    <dbReference type="NCBI Taxonomy" id="155322"/>
    <lineage>
        <taxon>Bacteria</taxon>
        <taxon>Bacillati</taxon>
        <taxon>Bacillota</taxon>
        <taxon>Bacilli</taxon>
        <taxon>Bacillales</taxon>
        <taxon>Bacillaceae</taxon>
        <taxon>Bacillus</taxon>
        <taxon>Bacillus cereus group</taxon>
    </lineage>
</organism>
<name>A0AB36TCB1_9BACI</name>
<dbReference type="AlphaFoldDB" id="A0AB36TCB1"/>
<reference evidence="1 2" key="1">
    <citation type="submission" date="2017-09" db="EMBL/GenBank/DDBJ databases">
        <title>Large-scale bioinformatics analysis of Bacillus genomes uncovers conserved roles of natural products in bacterial physiology.</title>
        <authorList>
            <consortium name="Agbiome Team Llc"/>
            <person name="Bleich R.M."/>
            <person name="Kirk G.J."/>
            <person name="Santa Maria K.C."/>
            <person name="Allen S.E."/>
            <person name="Farag S."/>
            <person name="Shank E.A."/>
            <person name="Bowers A."/>
        </authorList>
    </citation>
    <scope>NUCLEOTIDE SEQUENCE [LARGE SCALE GENOMIC DNA]</scope>
    <source>
        <strain evidence="1 2">AFS027629</strain>
    </source>
</reference>
<evidence type="ECO:0000313" key="2">
    <source>
        <dbReference type="Proteomes" id="UP000220078"/>
    </source>
</evidence>
<dbReference type="EMBL" id="NUAP01000006">
    <property type="protein sequence ID" value="PEN91992.1"/>
    <property type="molecule type" value="Genomic_DNA"/>
</dbReference>
<dbReference type="RefSeq" id="WP_142311973.1">
    <property type="nucleotide sequence ID" value="NZ_NUAP01000006.1"/>
</dbReference>
<feature type="non-terminal residue" evidence="1">
    <location>
        <position position="65"/>
    </location>
</feature>
<accession>A0AB36TCB1</accession>
<gene>
    <name evidence="1" type="ORF">CN551_02690</name>
</gene>
<protein>
    <submittedName>
        <fullName evidence="1">Uncharacterized protein</fullName>
    </submittedName>
</protein>
<comment type="caution">
    <text evidence="1">The sequence shown here is derived from an EMBL/GenBank/DDBJ whole genome shotgun (WGS) entry which is preliminary data.</text>
</comment>